<proteinExistence type="predicted"/>
<feature type="compositionally biased region" description="Basic and acidic residues" evidence="1">
    <location>
        <begin position="112"/>
        <end position="128"/>
    </location>
</feature>
<evidence type="ECO:0000256" key="1">
    <source>
        <dbReference type="SAM" id="MobiDB-lite"/>
    </source>
</evidence>
<comment type="caution">
    <text evidence="2">The sequence shown here is derived from an EMBL/GenBank/DDBJ whole genome shotgun (WGS) entry which is preliminary data.</text>
</comment>
<gene>
    <name evidence="2" type="ORF">LCGC14_2917920</name>
</gene>
<protein>
    <submittedName>
        <fullName evidence="2">Uncharacterized protein</fullName>
    </submittedName>
</protein>
<accession>A0A0F8XPW8</accession>
<sequence>AKVRNLQAELRRRPTTAPNEAQLAAARLAGEQHLARAHRATVRELSRANEAVIREVERLRKHLGALTPISDSLDQLARKAYGFAGTEPTAPNRPSNTAVAKPPERIVAAPRQDVEKPRPSTQRDEHDGLPGPYRRILNAIAWFETIGIDEPNRIAVSFVAGYKAGTGTINTYFGRLNSTGLIHYPSSGCVALTDEGRRQSQPPDMPATTEALHQAVYEVLPGPLGRILKELVAAYPESVDRTNLALSAGYSPGTGTFNTYIGRLRSLGLIGYPTTGQIVARPILFLGNG</sequence>
<dbReference type="EMBL" id="LAZR01057914">
    <property type="protein sequence ID" value="KKK71042.1"/>
    <property type="molecule type" value="Genomic_DNA"/>
</dbReference>
<evidence type="ECO:0000313" key="2">
    <source>
        <dbReference type="EMBL" id="KKK71042.1"/>
    </source>
</evidence>
<name>A0A0F8XPW8_9ZZZZ</name>
<dbReference type="AlphaFoldDB" id="A0A0F8XPW8"/>
<organism evidence="2">
    <name type="scientific">marine sediment metagenome</name>
    <dbReference type="NCBI Taxonomy" id="412755"/>
    <lineage>
        <taxon>unclassified sequences</taxon>
        <taxon>metagenomes</taxon>
        <taxon>ecological metagenomes</taxon>
    </lineage>
</organism>
<reference evidence="2" key="1">
    <citation type="journal article" date="2015" name="Nature">
        <title>Complex archaea that bridge the gap between prokaryotes and eukaryotes.</title>
        <authorList>
            <person name="Spang A."/>
            <person name="Saw J.H."/>
            <person name="Jorgensen S.L."/>
            <person name="Zaremba-Niedzwiedzka K."/>
            <person name="Martijn J."/>
            <person name="Lind A.E."/>
            <person name="van Eijk R."/>
            <person name="Schleper C."/>
            <person name="Guy L."/>
            <person name="Ettema T.J."/>
        </authorList>
    </citation>
    <scope>NUCLEOTIDE SEQUENCE</scope>
</reference>
<feature type="region of interest" description="Disordered" evidence="1">
    <location>
        <begin position="84"/>
        <end position="130"/>
    </location>
</feature>
<feature type="non-terminal residue" evidence="2">
    <location>
        <position position="1"/>
    </location>
</feature>